<name>A0ABT5NNM5_9PSED</name>
<dbReference type="EMBL" id="JAMDGY010000012">
    <property type="protein sequence ID" value="MDD0989759.1"/>
    <property type="molecule type" value="Genomic_DNA"/>
</dbReference>
<evidence type="ECO:0000313" key="1">
    <source>
        <dbReference type="EMBL" id="MDD0989759.1"/>
    </source>
</evidence>
<dbReference type="RefSeq" id="WP_273912441.1">
    <property type="nucleotide sequence ID" value="NZ_JAMDGX010000061.1"/>
</dbReference>
<dbReference type="Proteomes" id="UP001148203">
    <property type="component" value="Unassembled WGS sequence"/>
</dbReference>
<reference evidence="1 2" key="1">
    <citation type="submission" date="2022-05" db="EMBL/GenBank/DDBJ databases">
        <title>Novel Pseudomonas spp. Isolated from a Rainbow Trout Aquaculture Facility.</title>
        <authorList>
            <person name="Testerman T."/>
            <person name="Graf J."/>
        </authorList>
    </citation>
    <scope>NUCLEOTIDE SEQUENCE [LARGE SCALE GENOMIC DNA]</scope>
    <source>
        <strain evidence="1 2">ID681</strain>
    </source>
</reference>
<organism evidence="1 2">
    <name type="scientific">Pseudomonas fontis</name>
    <dbReference type="NCBI Taxonomy" id="2942633"/>
    <lineage>
        <taxon>Bacteria</taxon>
        <taxon>Pseudomonadati</taxon>
        <taxon>Pseudomonadota</taxon>
        <taxon>Gammaproteobacteria</taxon>
        <taxon>Pseudomonadales</taxon>
        <taxon>Pseudomonadaceae</taxon>
        <taxon>Pseudomonas</taxon>
    </lineage>
</organism>
<accession>A0ABT5NNM5</accession>
<proteinExistence type="predicted"/>
<sequence>MEITGFEGFEGNVKTNFNTGETYTSRIGLKYTLTTDTGNGATPSGFRDPVKDGFGDTELVVGDLSRVKIGFGRNVEKFSLKYYVITDYTEKDLADEFPDQVGKIDLSKITTKNFDLFYTLRFIGNKNDETYTGPIATLPSEVTFNEFPFHTLEISTTRAGTAHFDVLRWTQSASI</sequence>
<protein>
    <submittedName>
        <fullName evidence="1">Uncharacterized protein</fullName>
    </submittedName>
</protein>
<gene>
    <name evidence="1" type="ORF">M5G11_04345</name>
</gene>
<keyword evidence="2" id="KW-1185">Reference proteome</keyword>
<comment type="caution">
    <text evidence="1">The sequence shown here is derived from an EMBL/GenBank/DDBJ whole genome shotgun (WGS) entry which is preliminary data.</text>
</comment>
<evidence type="ECO:0000313" key="2">
    <source>
        <dbReference type="Proteomes" id="UP001148203"/>
    </source>
</evidence>